<evidence type="ECO:0008006" key="3">
    <source>
        <dbReference type="Google" id="ProtNLM"/>
    </source>
</evidence>
<gene>
    <name evidence="1" type="ORF">C0Z20_16905</name>
</gene>
<evidence type="ECO:0000313" key="2">
    <source>
        <dbReference type="Proteomes" id="UP000235777"/>
    </source>
</evidence>
<accession>A0A2N7X1Y3</accession>
<sequence length="59" mass="6939">MHGRNWRDGHNPAEDGIPLRVDLHRAYDRGLMQFDDEHRLIAVSPDLRGPYGQYLRRPT</sequence>
<reference evidence="1 2" key="1">
    <citation type="submission" date="2018-01" db="EMBL/GenBank/DDBJ databases">
        <title>Whole genome analyses suggest that Burkholderia sensu lato contains two further novel genera in the rhizoxinica-symbiotica group Mycetohabitans gen. nov., and Trinickia gen. nov.: implications for the evolution of diazotrophy and nodulation in the Burkholderiaceae.</title>
        <authorList>
            <person name="Estrada-de los Santos P."/>
            <person name="Palmer M."/>
            <person name="Chavez-Ramirez B."/>
            <person name="Beukes C."/>
            <person name="Steenkamp E.T."/>
            <person name="Hirsch A.M."/>
            <person name="Manyaka P."/>
            <person name="Maluk M."/>
            <person name="Lafos M."/>
            <person name="Crook M."/>
            <person name="Gross E."/>
            <person name="Simon M.F."/>
            <person name="Bueno dos Reis Junior F."/>
            <person name="Poole P.S."/>
            <person name="Venter S.N."/>
            <person name="James E.K."/>
        </authorList>
    </citation>
    <scope>NUCLEOTIDE SEQUENCE [LARGE SCALE GENOMIC DNA]</scope>
    <source>
        <strain evidence="1 2">JPY 581</strain>
    </source>
</reference>
<organism evidence="1 2">
    <name type="scientific">Trinickia symbiotica</name>
    <dbReference type="NCBI Taxonomy" id="863227"/>
    <lineage>
        <taxon>Bacteria</taxon>
        <taxon>Pseudomonadati</taxon>
        <taxon>Pseudomonadota</taxon>
        <taxon>Betaproteobacteria</taxon>
        <taxon>Burkholderiales</taxon>
        <taxon>Burkholderiaceae</taxon>
        <taxon>Trinickia</taxon>
    </lineage>
</organism>
<name>A0A2N7X1Y3_9BURK</name>
<dbReference type="Proteomes" id="UP000235777">
    <property type="component" value="Unassembled WGS sequence"/>
</dbReference>
<comment type="caution">
    <text evidence="1">The sequence shown here is derived from an EMBL/GenBank/DDBJ whole genome shotgun (WGS) entry which is preliminary data.</text>
</comment>
<dbReference type="EMBL" id="PNYC01000010">
    <property type="protein sequence ID" value="PMS35581.1"/>
    <property type="molecule type" value="Genomic_DNA"/>
</dbReference>
<evidence type="ECO:0000313" key="1">
    <source>
        <dbReference type="EMBL" id="PMS35581.1"/>
    </source>
</evidence>
<proteinExistence type="predicted"/>
<keyword evidence="2" id="KW-1185">Reference proteome</keyword>
<protein>
    <recommendedName>
        <fullName evidence="3">HNH endonuclease</fullName>
    </recommendedName>
</protein>
<dbReference type="AlphaFoldDB" id="A0A2N7X1Y3"/>